<feature type="region of interest" description="Disordered" evidence="4">
    <location>
        <begin position="174"/>
        <end position="194"/>
    </location>
</feature>
<evidence type="ECO:0000256" key="3">
    <source>
        <dbReference type="ARBA" id="ARBA00023180"/>
    </source>
</evidence>
<reference evidence="7" key="1">
    <citation type="submission" date="2007-04" db="EMBL/GenBank/DDBJ databases">
        <title>Annotation of Pediculus humanus corporis strain USDA.</title>
        <authorList>
            <person name="Kirkness E."/>
            <person name="Hannick L."/>
            <person name="Hass B."/>
            <person name="Bruggner R."/>
            <person name="Lawson D."/>
            <person name="Bidwell S."/>
            <person name="Joardar V."/>
            <person name="Caler E."/>
            <person name="Walenz B."/>
            <person name="Inman J."/>
            <person name="Schobel S."/>
            <person name="Galinsky K."/>
            <person name="Amedeo P."/>
            <person name="Strausberg R."/>
        </authorList>
    </citation>
    <scope>NUCLEOTIDE SEQUENCE</scope>
    <source>
        <strain evidence="7">USDA</strain>
    </source>
</reference>
<feature type="signal peptide" evidence="5">
    <location>
        <begin position="1"/>
        <end position="19"/>
    </location>
</feature>
<keyword evidence="9" id="KW-1185">Reference proteome</keyword>
<keyword evidence="2" id="KW-1015">Disulfide bond</keyword>
<evidence type="ECO:0000313" key="9">
    <source>
        <dbReference type="Proteomes" id="UP000009046"/>
    </source>
</evidence>
<dbReference type="KEGG" id="phu:Phum_PHUM601860"/>
<feature type="domain" description="Spaetzle" evidence="6">
    <location>
        <begin position="220"/>
        <end position="265"/>
    </location>
</feature>
<dbReference type="OMA" id="CRQKYVQ"/>
<name>E0W380_PEDHC</name>
<evidence type="ECO:0000256" key="1">
    <source>
        <dbReference type="ARBA" id="ARBA00022729"/>
    </source>
</evidence>
<dbReference type="InterPro" id="IPR052444">
    <property type="entry name" value="Spz/Toll_ligand-like"/>
</dbReference>
<sequence length="287" mass="33128">MECYQIYTITVLLFLPILAANPPNCTQYGVCTQFVPAPPGQIPNCAIHEGSTYCEQLDYYPRQLIMYLIQKWGYDFNTLLNNESTDEFVYRRQQEFYGPPSYRPPPPPQYYYNRGSPPIIQPSISYGPLSFNTSHTSHVSYPDRTYKIDPHLLTNALQQPPGYYSEGHFINNQQPEQGFLYSPPPPSLHQSQHRSVQWYKRSKDSQTRKKRQNTPDGVTQLCPTSTNFIMPKAALNTRGSWMYTVNLKEIDDKYTQLVRSETCVVTVYAVSLTVTRHVANRNTFKNV</sequence>
<reference evidence="7" key="2">
    <citation type="submission" date="2007-04" db="EMBL/GenBank/DDBJ databases">
        <title>The genome of the human body louse.</title>
        <authorList>
            <consortium name="The Human Body Louse Genome Consortium"/>
            <person name="Kirkness E."/>
            <person name="Walenz B."/>
            <person name="Hass B."/>
            <person name="Bruggner R."/>
            <person name="Strausberg R."/>
        </authorList>
    </citation>
    <scope>NUCLEOTIDE SEQUENCE</scope>
    <source>
        <strain evidence="7">USDA</strain>
    </source>
</reference>
<dbReference type="EMBL" id="DS235882">
    <property type="protein sequence ID" value="EEB20086.1"/>
    <property type="molecule type" value="Genomic_DNA"/>
</dbReference>
<dbReference type="GO" id="GO:0005615">
    <property type="term" value="C:extracellular space"/>
    <property type="evidence" value="ECO:0007669"/>
    <property type="project" value="UniProtKB-ARBA"/>
</dbReference>
<evidence type="ECO:0000256" key="5">
    <source>
        <dbReference type="SAM" id="SignalP"/>
    </source>
</evidence>
<dbReference type="Gene3D" id="2.10.90.10">
    <property type="entry name" value="Cystine-knot cytokines"/>
    <property type="match status" value="1"/>
</dbReference>
<organism>
    <name type="scientific">Pediculus humanus subsp. corporis</name>
    <name type="common">Body louse</name>
    <dbReference type="NCBI Taxonomy" id="121224"/>
    <lineage>
        <taxon>Eukaryota</taxon>
        <taxon>Metazoa</taxon>
        <taxon>Ecdysozoa</taxon>
        <taxon>Arthropoda</taxon>
        <taxon>Hexapoda</taxon>
        <taxon>Insecta</taxon>
        <taxon>Pterygota</taxon>
        <taxon>Neoptera</taxon>
        <taxon>Paraneoptera</taxon>
        <taxon>Psocodea</taxon>
        <taxon>Troctomorpha</taxon>
        <taxon>Phthiraptera</taxon>
        <taxon>Anoplura</taxon>
        <taxon>Pediculidae</taxon>
        <taxon>Pediculus</taxon>
    </lineage>
</organism>
<reference evidence="8" key="3">
    <citation type="submission" date="2021-02" db="UniProtKB">
        <authorList>
            <consortium name="EnsemblMetazoa"/>
        </authorList>
    </citation>
    <scope>IDENTIFICATION</scope>
    <source>
        <strain evidence="8">USDA</strain>
    </source>
</reference>
<dbReference type="InterPro" id="IPR029034">
    <property type="entry name" value="Cystine-knot_cytokine"/>
</dbReference>
<dbReference type="FunCoup" id="E0W380">
    <property type="interactions" value="52"/>
</dbReference>
<dbReference type="PANTHER" id="PTHR23199:SF16">
    <property type="entry name" value="PROTEIN SPAETZLE 5"/>
    <property type="match status" value="1"/>
</dbReference>
<dbReference type="PANTHER" id="PTHR23199">
    <property type="entry name" value="NEUROTROPHIN 1-RELATED"/>
    <property type="match status" value="1"/>
</dbReference>
<dbReference type="OrthoDB" id="7933576at2759"/>
<keyword evidence="1 5" id="KW-0732">Signal</keyword>
<keyword evidence="3" id="KW-0325">Glycoprotein</keyword>
<evidence type="ECO:0000256" key="2">
    <source>
        <dbReference type="ARBA" id="ARBA00023157"/>
    </source>
</evidence>
<dbReference type="eggNOG" id="ENOG502S37H">
    <property type="taxonomic scope" value="Eukaryota"/>
</dbReference>
<evidence type="ECO:0000313" key="8">
    <source>
        <dbReference type="EnsemblMetazoa" id="PHUM601860-PA"/>
    </source>
</evidence>
<dbReference type="STRING" id="121224.E0W380"/>
<dbReference type="AlphaFoldDB" id="E0W380"/>
<dbReference type="GO" id="GO:0045087">
    <property type="term" value="P:innate immune response"/>
    <property type="evidence" value="ECO:0007669"/>
    <property type="project" value="TreeGrafter"/>
</dbReference>
<dbReference type="RefSeq" id="XP_002432824.1">
    <property type="nucleotide sequence ID" value="XM_002432779.1"/>
</dbReference>
<feature type="chain" id="PRO_5014570300" description="Spaetzle domain-containing protein" evidence="5">
    <location>
        <begin position="20"/>
        <end position="287"/>
    </location>
</feature>
<accession>E0W380</accession>
<dbReference type="EnsemblMetazoa" id="PHUM601860-RA">
    <property type="protein sequence ID" value="PHUM601860-PA"/>
    <property type="gene ID" value="PHUM601860"/>
</dbReference>
<dbReference type="GO" id="GO:0021556">
    <property type="term" value="P:central nervous system formation"/>
    <property type="evidence" value="ECO:0007669"/>
    <property type="project" value="TreeGrafter"/>
</dbReference>
<protein>
    <recommendedName>
        <fullName evidence="6">Spaetzle domain-containing protein</fullName>
    </recommendedName>
</protein>
<dbReference type="GO" id="GO:0005121">
    <property type="term" value="F:Toll binding"/>
    <property type="evidence" value="ECO:0007669"/>
    <property type="project" value="TreeGrafter"/>
</dbReference>
<dbReference type="GeneID" id="8236965"/>
<dbReference type="GO" id="GO:0008083">
    <property type="term" value="F:growth factor activity"/>
    <property type="evidence" value="ECO:0007669"/>
    <property type="project" value="TreeGrafter"/>
</dbReference>
<dbReference type="VEuPathDB" id="VectorBase:PHUM601860"/>
<dbReference type="HOGENOM" id="CLU_1005654_0_0_1"/>
<dbReference type="EMBL" id="AAZO01007337">
    <property type="status" value="NOT_ANNOTATED_CDS"/>
    <property type="molecule type" value="Genomic_DNA"/>
</dbReference>
<evidence type="ECO:0000313" key="7">
    <source>
        <dbReference type="EMBL" id="EEB20086.1"/>
    </source>
</evidence>
<dbReference type="InterPro" id="IPR032104">
    <property type="entry name" value="Spaetzle"/>
</dbReference>
<gene>
    <name evidence="8" type="primary">8236965</name>
    <name evidence="7" type="ORF">Phum_PHUM601860</name>
</gene>
<dbReference type="InParanoid" id="E0W380"/>
<evidence type="ECO:0000256" key="4">
    <source>
        <dbReference type="SAM" id="MobiDB-lite"/>
    </source>
</evidence>
<proteinExistence type="predicted"/>
<evidence type="ECO:0000259" key="6">
    <source>
        <dbReference type="Pfam" id="PF16077"/>
    </source>
</evidence>
<dbReference type="Proteomes" id="UP000009046">
    <property type="component" value="Unassembled WGS sequence"/>
</dbReference>
<dbReference type="CTD" id="8236965"/>
<dbReference type="SUPFAM" id="SSF57501">
    <property type="entry name" value="Cystine-knot cytokines"/>
    <property type="match status" value="1"/>
</dbReference>
<dbReference type="Pfam" id="PF16077">
    <property type="entry name" value="Spaetzle"/>
    <property type="match status" value="1"/>
</dbReference>